<comment type="caution">
    <text evidence="5">The sequence shown here is derived from an EMBL/GenBank/DDBJ whole genome shotgun (WGS) entry which is preliminary data.</text>
</comment>
<dbReference type="InterPro" id="IPR046342">
    <property type="entry name" value="CBS_dom_sf"/>
</dbReference>
<dbReference type="CDD" id="cd05401">
    <property type="entry name" value="NT_GlnE_GlnD_like"/>
    <property type="match status" value="1"/>
</dbReference>
<dbReference type="Pfam" id="PF03445">
    <property type="entry name" value="DUF294"/>
    <property type="match status" value="1"/>
</dbReference>
<dbReference type="GO" id="GO:0008773">
    <property type="term" value="F:[protein-PII] uridylyltransferase activity"/>
    <property type="evidence" value="ECO:0007669"/>
    <property type="project" value="InterPro"/>
</dbReference>
<proteinExistence type="predicted"/>
<dbReference type="SUPFAM" id="SSF51206">
    <property type="entry name" value="cAMP-binding domain-like"/>
    <property type="match status" value="1"/>
</dbReference>
<dbReference type="InterPro" id="IPR014710">
    <property type="entry name" value="RmlC-like_jellyroll"/>
</dbReference>
<dbReference type="InterPro" id="IPR000644">
    <property type="entry name" value="CBS_dom"/>
</dbReference>
<feature type="domain" description="Cyclic nucleotide-binding" evidence="3">
    <location>
        <begin position="25"/>
        <end position="129"/>
    </location>
</feature>
<gene>
    <name evidence="5" type="ORF">DealDRAFT_0350</name>
</gene>
<dbReference type="PROSITE" id="PS51371">
    <property type="entry name" value="CBS"/>
    <property type="match status" value="2"/>
</dbReference>
<evidence type="ECO:0000259" key="3">
    <source>
        <dbReference type="PROSITE" id="PS50042"/>
    </source>
</evidence>
<dbReference type="InterPro" id="IPR018821">
    <property type="entry name" value="DUF294_put_nucleoTrafse_sb-bd"/>
</dbReference>
<evidence type="ECO:0000313" key="5">
    <source>
        <dbReference type="EMBL" id="EEG79076.1"/>
    </source>
</evidence>
<feature type="domain" description="CBS" evidence="4">
    <location>
        <begin position="242"/>
        <end position="298"/>
    </location>
</feature>
<evidence type="ECO:0000259" key="4">
    <source>
        <dbReference type="PROSITE" id="PS51371"/>
    </source>
</evidence>
<dbReference type="Gene3D" id="2.60.120.10">
    <property type="entry name" value="Jelly Rolls"/>
    <property type="match status" value="1"/>
</dbReference>
<dbReference type="PANTHER" id="PTHR43080:SF2">
    <property type="entry name" value="CBS DOMAIN-CONTAINING PROTEIN"/>
    <property type="match status" value="1"/>
</dbReference>
<dbReference type="Proteomes" id="UP000006443">
    <property type="component" value="Unassembled WGS sequence"/>
</dbReference>
<dbReference type="SUPFAM" id="SSF54631">
    <property type="entry name" value="CBS-domain pair"/>
    <property type="match status" value="1"/>
</dbReference>
<dbReference type="InterPro" id="IPR005105">
    <property type="entry name" value="GlnD_Uridyltrans_N"/>
</dbReference>
<dbReference type="Pfam" id="PF10335">
    <property type="entry name" value="DUF294_C"/>
    <property type="match status" value="1"/>
</dbReference>
<dbReference type="InterPro" id="IPR018490">
    <property type="entry name" value="cNMP-bd_dom_sf"/>
</dbReference>
<dbReference type="CDD" id="cd00038">
    <property type="entry name" value="CAP_ED"/>
    <property type="match status" value="1"/>
</dbReference>
<dbReference type="Pfam" id="PF00027">
    <property type="entry name" value="cNMP_binding"/>
    <property type="match status" value="1"/>
</dbReference>
<feature type="domain" description="CBS" evidence="4">
    <location>
        <begin position="176"/>
        <end position="235"/>
    </location>
</feature>
<organism evidence="5 6">
    <name type="scientific">Dethiobacter alkaliphilus AHT 1</name>
    <dbReference type="NCBI Taxonomy" id="555088"/>
    <lineage>
        <taxon>Bacteria</taxon>
        <taxon>Bacillati</taxon>
        <taxon>Bacillota</taxon>
        <taxon>Dethiobacteria</taxon>
        <taxon>Dethiobacterales</taxon>
        <taxon>Dethiobacteraceae</taxon>
        <taxon>Dethiobacter</taxon>
    </lineage>
</organism>
<dbReference type="STRING" id="555088.DealDRAFT_0350"/>
<keyword evidence="6" id="KW-1185">Reference proteome</keyword>
<dbReference type="AlphaFoldDB" id="C0GCZ1"/>
<evidence type="ECO:0000256" key="1">
    <source>
        <dbReference type="ARBA" id="ARBA00023122"/>
    </source>
</evidence>
<keyword evidence="1 2" id="KW-0129">CBS domain</keyword>
<evidence type="ECO:0000256" key="2">
    <source>
        <dbReference type="PROSITE-ProRule" id="PRU00703"/>
    </source>
</evidence>
<dbReference type="PROSITE" id="PS50042">
    <property type="entry name" value="CNMP_BINDING_3"/>
    <property type="match status" value="1"/>
</dbReference>
<reference evidence="5 6" key="1">
    <citation type="submission" date="2009-02" db="EMBL/GenBank/DDBJ databases">
        <title>Sequencing of the draft genome and assembly of Dethiobacter alkaliphilus AHT 1.</title>
        <authorList>
            <consortium name="US DOE Joint Genome Institute (JGI-PGF)"/>
            <person name="Lucas S."/>
            <person name="Copeland A."/>
            <person name="Lapidus A."/>
            <person name="Glavina del Rio T."/>
            <person name="Dalin E."/>
            <person name="Tice H."/>
            <person name="Bruce D."/>
            <person name="Goodwin L."/>
            <person name="Pitluck S."/>
            <person name="Larimer F."/>
            <person name="Land M.L."/>
            <person name="Hauser L."/>
            <person name="Muyzer G."/>
        </authorList>
    </citation>
    <scope>NUCLEOTIDE SEQUENCE [LARGE SCALE GENOMIC DNA]</scope>
    <source>
        <strain evidence="5 6">AHT 1</strain>
    </source>
</reference>
<dbReference type="SMART" id="SM00116">
    <property type="entry name" value="CBS"/>
    <property type="match status" value="2"/>
</dbReference>
<dbReference type="InterPro" id="IPR043519">
    <property type="entry name" value="NT_sf"/>
</dbReference>
<dbReference type="SMART" id="SM00100">
    <property type="entry name" value="cNMP"/>
    <property type="match status" value="1"/>
</dbReference>
<dbReference type="Gene3D" id="3.10.580.10">
    <property type="entry name" value="CBS-domain"/>
    <property type="match status" value="1"/>
</dbReference>
<dbReference type="Pfam" id="PF00571">
    <property type="entry name" value="CBS"/>
    <property type="match status" value="2"/>
</dbReference>
<dbReference type="InterPro" id="IPR051257">
    <property type="entry name" value="Diverse_CBS-Domain"/>
</dbReference>
<evidence type="ECO:0000313" key="6">
    <source>
        <dbReference type="Proteomes" id="UP000006443"/>
    </source>
</evidence>
<keyword evidence="5" id="KW-0808">Transferase</keyword>
<protein>
    <submittedName>
        <fullName evidence="5">Putative CBS domain and cyclic nucleotide-regulated nucleotidyltransferase</fullName>
    </submittedName>
</protein>
<dbReference type="InterPro" id="IPR000595">
    <property type="entry name" value="cNMP-bd_dom"/>
</dbReference>
<dbReference type="eggNOG" id="COG2905">
    <property type="taxonomic scope" value="Bacteria"/>
</dbReference>
<sequence length="645" mass="72849">MAVKKFLLFKGQQTDVAEILKQVNPFSCLDTDTLNTLVENVEVKQFHSGEYVYRQGDDSLQSLFVVVSGLAEISILDEQSRETVVATRKPRDFFGETAFLSDDPYIASVRAVEDLTLLKLPFDIFENILSRHPEFSSQFSKILTARMRLIYHIQMSGASSGYVIDQPMHKRVADLMSAPVITCLSGNEITDLARTMTSRNVSSIIVTDQDEKPIGIITEKDLVKKVVAAGCFVKSLKAEDIMSENLLTVKSDAFYYEALLTMVEHSIKHLVVTAKDKAIGMITIRDMIESRGTAALKVAKNIELQDTIEDLARTGEKTDAVLEGLVVENASSKEILQLITQLFDRLTRKVIRICEQEMIDEGYGPPPVAYSWISMGSSGRQEQFVKTDQDNGIIYENVPAEKQEEVAAYFLRLGEKVVDGLHRCGFALCPGNVMASNPMWCRSLRDWMKVITKWVNVMDPENVRLMTIFLDFRHISGEKKVCDKLWKYVINKFQESPSVLHFLAQDDLSHRVPLNFFKQIIAEKTGEKQGLVNLKASASVHLVDCLRIFALREKITATNTLERLDALAKRNVFSPDNAESLTSAYETLMSFRIWQSLLQLNAGQEPDNYIDPNQLTKREKAALREAFIVIDRLQNLTSHAFKAYN</sequence>
<accession>C0GCZ1</accession>
<dbReference type="EMBL" id="ACJM01000001">
    <property type="protein sequence ID" value="EEG79076.1"/>
    <property type="molecule type" value="Genomic_DNA"/>
</dbReference>
<name>C0GCZ1_DETAL</name>
<dbReference type="PANTHER" id="PTHR43080">
    <property type="entry name" value="CBS DOMAIN-CONTAINING PROTEIN CBSX3, MITOCHONDRIAL"/>
    <property type="match status" value="1"/>
</dbReference>
<dbReference type="SUPFAM" id="SSF81301">
    <property type="entry name" value="Nucleotidyltransferase"/>
    <property type="match status" value="1"/>
</dbReference>